<dbReference type="RefSeq" id="WP_062997883.1">
    <property type="nucleotide sequence ID" value="NZ_BMMH01000005.1"/>
</dbReference>
<dbReference type="Gene3D" id="1.20.120.530">
    <property type="entry name" value="GntR ligand-binding domain-like"/>
    <property type="match status" value="1"/>
</dbReference>
<evidence type="ECO:0000313" key="6">
    <source>
        <dbReference type="EMBL" id="GGL12007.1"/>
    </source>
</evidence>
<dbReference type="Proteomes" id="UP000638263">
    <property type="component" value="Unassembled WGS sequence"/>
</dbReference>
<dbReference type="SUPFAM" id="SSF46785">
    <property type="entry name" value="Winged helix' DNA-binding domain"/>
    <property type="match status" value="1"/>
</dbReference>
<proteinExistence type="predicted"/>
<protein>
    <submittedName>
        <fullName evidence="6">GntR family transcriptional regulator</fullName>
    </submittedName>
</protein>
<dbReference type="Pfam" id="PF07729">
    <property type="entry name" value="FCD"/>
    <property type="match status" value="1"/>
</dbReference>
<dbReference type="PROSITE" id="PS50949">
    <property type="entry name" value="HTH_GNTR"/>
    <property type="match status" value="1"/>
</dbReference>
<dbReference type="Gene3D" id="1.10.10.10">
    <property type="entry name" value="Winged helix-like DNA-binding domain superfamily/Winged helix DNA-binding domain"/>
    <property type="match status" value="1"/>
</dbReference>
<dbReference type="SMART" id="SM00345">
    <property type="entry name" value="HTH_GNTR"/>
    <property type="match status" value="1"/>
</dbReference>
<reference evidence="6" key="1">
    <citation type="journal article" date="2014" name="Int. J. Syst. Evol. Microbiol.">
        <title>Complete genome sequence of Corynebacterium casei LMG S-19264T (=DSM 44701T), isolated from a smear-ripened cheese.</title>
        <authorList>
            <consortium name="US DOE Joint Genome Institute (JGI-PGF)"/>
            <person name="Walter F."/>
            <person name="Albersmeier A."/>
            <person name="Kalinowski J."/>
            <person name="Ruckert C."/>
        </authorList>
    </citation>
    <scope>NUCLEOTIDE SEQUENCE</scope>
    <source>
        <strain evidence="6">CGMCC 4.3508</strain>
    </source>
</reference>
<feature type="domain" description="HTH gntR-type" evidence="5">
    <location>
        <begin position="24"/>
        <end position="94"/>
    </location>
</feature>
<dbReference type="SUPFAM" id="SSF48008">
    <property type="entry name" value="GntR ligand-binding domain-like"/>
    <property type="match status" value="1"/>
</dbReference>
<reference evidence="6" key="2">
    <citation type="submission" date="2020-09" db="EMBL/GenBank/DDBJ databases">
        <authorList>
            <person name="Sun Q."/>
            <person name="Zhou Y."/>
        </authorList>
    </citation>
    <scope>NUCLEOTIDE SEQUENCE</scope>
    <source>
        <strain evidence="6">CGMCC 4.3508</strain>
    </source>
</reference>
<evidence type="ECO:0000256" key="3">
    <source>
        <dbReference type="ARBA" id="ARBA00023163"/>
    </source>
</evidence>
<dbReference type="PANTHER" id="PTHR43537">
    <property type="entry name" value="TRANSCRIPTIONAL REGULATOR, GNTR FAMILY"/>
    <property type="match status" value="1"/>
</dbReference>
<organism evidence="6 7">
    <name type="scientific">Nocardia jinanensis</name>
    <dbReference type="NCBI Taxonomy" id="382504"/>
    <lineage>
        <taxon>Bacteria</taxon>
        <taxon>Bacillati</taxon>
        <taxon>Actinomycetota</taxon>
        <taxon>Actinomycetes</taxon>
        <taxon>Mycobacteriales</taxon>
        <taxon>Nocardiaceae</taxon>
        <taxon>Nocardia</taxon>
    </lineage>
</organism>
<keyword evidence="7" id="KW-1185">Reference proteome</keyword>
<dbReference type="InterPro" id="IPR036388">
    <property type="entry name" value="WH-like_DNA-bd_sf"/>
</dbReference>
<accession>A0A917RL87</accession>
<evidence type="ECO:0000256" key="2">
    <source>
        <dbReference type="ARBA" id="ARBA00023125"/>
    </source>
</evidence>
<feature type="coiled-coil region" evidence="4">
    <location>
        <begin position="222"/>
        <end position="256"/>
    </location>
</feature>
<keyword evidence="1" id="KW-0805">Transcription regulation</keyword>
<evidence type="ECO:0000256" key="1">
    <source>
        <dbReference type="ARBA" id="ARBA00023015"/>
    </source>
</evidence>
<evidence type="ECO:0000313" key="7">
    <source>
        <dbReference type="Proteomes" id="UP000638263"/>
    </source>
</evidence>
<evidence type="ECO:0000259" key="5">
    <source>
        <dbReference type="PROSITE" id="PS50949"/>
    </source>
</evidence>
<dbReference type="InterPro" id="IPR008920">
    <property type="entry name" value="TF_FadR/GntR_C"/>
</dbReference>
<dbReference type="Pfam" id="PF00392">
    <property type="entry name" value="GntR"/>
    <property type="match status" value="1"/>
</dbReference>
<keyword evidence="4" id="KW-0175">Coiled coil</keyword>
<comment type="caution">
    <text evidence="6">The sequence shown here is derived from an EMBL/GenBank/DDBJ whole genome shotgun (WGS) entry which is preliminary data.</text>
</comment>
<sequence>MTDSAALFRRDGVDSSIFTKVHTRRGFEYIYEQVRNAVADGQLKPGDRLPAEREMAQIFGIARQSVREALRALETAGLVESRLGVTGGVFIRNGDPDVVSRAMTDLASLGALSPASLLEARIILTSDIIRMACERATEEDFQLLDDDITFTEQQAQTEAGLERTTQIMEFYHLLADATHNEVLVMLTDSLSRIVHLRLNRAGPPPSKDIGKVRRRILNHLRARDADKAIAAITRHLKRLEKTLVEAEKAKALELGKSS</sequence>
<dbReference type="SMART" id="SM00895">
    <property type="entry name" value="FCD"/>
    <property type="match status" value="1"/>
</dbReference>
<name>A0A917RL87_9NOCA</name>
<dbReference type="InterPro" id="IPR036390">
    <property type="entry name" value="WH_DNA-bd_sf"/>
</dbReference>
<dbReference type="GO" id="GO:0003700">
    <property type="term" value="F:DNA-binding transcription factor activity"/>
    <property type="evidence" value="ECO:0007669"/>
    <property type="project" value="InterPro"/>
</dbReference>
<keyword evidence="3" id="KW-0804">Transcription</keyword>
<dbReference type="AlphaFoldDB" id="A0A917RL87"/>
<keyword evidence="2" id="KW-0238">DNA-binding</keyword>
<dbReference type="InterPro" id="IPR000524">
    <property type="entry name" value="Tscrpt_reg_HTH_GntR"/>
</dbReference>
<gene>
    <name evidence="6" type="ORF">GCM10011588_28000</name>
</gene>
<dbReference type="InterPro" id="IPR011711">
    <property type="entry name" value="GntR_C"/>
</dbReference>
<dbReference type="CDD" id="cd07377">
    <property type="entry name" value="WHTH_GntR"/>
    <property type="match status" value="1"/>
</dbReference>
<dbReference type="GO" id="GO:0003677">
    <property type="term" value="F:DNA binding"/>
    <property type="evidence" value="ECO:0007669"/>
    <property type="project" value="UniProtKB-KW"/>
</dbReference>
<evidence type="ECO:0000256" key="4">
    <source>
        <dbReference type="SAM" id="Coils"/>
    </source>
</evidence>
<dbReference type="PANTHER" id="PTHR43537:SF5">
    <property type="entry name" value="UXU OPERON TRANSCRIPTIONAL REGULATOR"/>
    <property type="match status" value="1"/>
</dbReference>
<dbReference type="EMBL" id="BMMH01000005">
    <property type="protein sequence ID" value="GGL12007.1"/>
    <property type="molecule type" value="Genomic_DNA"/>
</dbReference>
<dbReference type="PRINTS" id="PR00035">
    <property type="entry name" value="HTHGNTR"/>
</dbReference>